<reference evidence="1" key="1">
    <citation type="submission" date="2019-11" db="EMBL/GenBank/DDBJ databases">
        <title>Bipolaris sorokiniana Genome sequencing.</title>
        <authorList>
            <person name="Wang H."/>
        </authorList>
    </citation>
    <scope>NUCLEOTIDE SEQUENCE</scope>
</reference>
<evidence type="ECO:0000313" key="2">
    <source>
        <dbReference type="Proteomes" id="UP000624244"/>
    </source>
</evidence>
<proteinExistence type="predicted"/>
<evidence type="ECO:0000313" key="1">
    <source>
        <dbReference type="EMBL" id="KAF5846358.1"/>
    </source>
</evidence>
<dbReference type="EMBL" id="WNKQ01000016">
    <property type="protein sequence ID" value="KAF5846358.1"/>
    <property type="molecule type" value="Genomic_DNA"/>
</dbReference>
<comment type="caution">
    <text evidence="1">The sequence shown here is derived from an EMBL/GenBank/DDBJ whole genome shotgun (WGS) entry which is preliminary data.</text>
</comment>
<dbReference type="Proteomes" id="UP000624244">
    <property type="component" value="Unassembled WGS sequence"/>
</dbReference>
<accession>A0A8H5ZED5</accession>
<organism evidence="1 2">
    <name type="scientific">Cochliobolus sativus</name>
    <name type="common">Common root rot and spot blotch fungus</name>
    <name type="synonym">Bipolaris sorokiniana</name>
    <dbReference type="NCBI Taxonomy" id="45130"/>
    <lineage>
        <taxon>Eukaryota</taxon>
        <taxon>Fungi</taxon>
        <taxon>Dikarya</taxon>
        <taxon>Ascomycota</taxon>
        <taxon>Pezizomycotina</taxon>
        <taxon>Dothideomycetes</taxon>
        <taxon>Pleosporomycetidae</taxon>
        <taxon>Pleosporales</taxon>
        <taxon>Pleosporineae</taxon>
        <taxon>Pleosporaceae</taxon>
        <taxon>Bipolaris</taxon>
    </lineage>
</organism>
<gene>
    <name evidence="1" type="ORF">GGP41_003760</name>
</gene>
<sequence length="191" mass="21049">MATAKDTLWKRKERPHTSAHTFCTCDTTSNVFLKQLGRERKCRCWIVSRQDQPTLCRRGGAAVDKLKAFITTSGSVPGDKARVAGTIEAMQKKPQAISETPHSPGSNRLGLWTCVDIRFLRCSANRQPSNPSGNTGAFGPPAAARTTFIPRLHASSPSCMPLCLEFAFDIYRLLLTVLTSTPHFNQRCPSN</sequence>
<dbReference type="AlphaFoldDB" id="A0A8H5ZED5"/>
<protein>
    <submittedName>
        <fullName evidence="1">Uncharacterized protein</fullName>
    </submittedName>
</protein>
<name>A0A8H5ZED5_COCSA</name>